<name>A0ABQ3GHH6_9MICC</name>
<evidence type="ECO:0000313" key="2">
    <source>
        <dbReference type="EMBL" id="GHD04204.1"/>
    </source>
</evidence>
<comment type="caution">
    <text evidence="2">The sequence shown here is derived from an EMBL/GenBank/DDBJ whole genome shotgun (WGS) entry which is preliminary data.</text>
</comment>
<organism evidence="2 3">
    <name type="scientific">Zhihengliuella salsuginis</name>
    <dbReference type="NCBI Taxonomy" id="578222"/>
    <lineage>
        <taxon>Bacteria</taxon>
        <taxon>Bacillati</taxon>
        <taxon>Actinomycetota</taxon>
        <taxon>Actinomycetes</taxon>
        <taxon>Micrococcales</taxon>
        <taxon>Micrococcaceae</taxon>
        <taxon>Zhihengliuella</taxon>
    </lineage>
</organism>
<gene>
    <name evidence="2" type="ORF">GCM10008096_11240</name>
</gene>
<dbReference type="EMBL" id="BMXK01000004">
    <property type="protein sequence ID" value="GHD04204.1"/>
    <property type="molecule type" value="Genomic_DNA"/>
</dbReference>
<evidence type="ECO:0000313" key="3">
    <source>
        <dbReference type="Proteomes" id="UP000642819"/>
    </source>
</evidence>
<reference evidence="3" key="1">
    <citation type="journal article" date="2019" name="Int. J. Syst. Evol. Microbiol.">
        <title>The Global Catalogue of Microorganisms (GCM) 10K type strain sequencing project: providing services to taxonomists for standard genome sequencing and annotation.</title>
        <authorList>
            <consortium name="The Broad Institute Genomics Platform"/>
            <consortium name="The Broad Institute Genome Sequencing Center for Infectious Disease"/>
            <person name="Wu L."/>
            <person name="Ma J."/>
        </authorList>
    </citation>
    <scope>NUCLEOTIDE SEQUENCE [LARGE SCALE GENOMIC DNA]</scope>
    <source>
        <strain evidence="3">KCTC 19466</strain>
    </source>
</reference>
<protein>
    <recommendedName>
        <fullName evidence="4">CopG family transcriptional regulator</fullName>
    </recommendedName>
</protein>
<dbReference type="RefSeq" id="WP_189349154.1">
    <property type="nucleotide sequence ID" value="NZ_BMXK01000004.1"/>
</dbReference>
<accession>A0ABQ3GHH6</accession>
<keyword evidence="3" id="KW-1185">Reference proteome</keyword>
<proteinExistence type="predicted"/>
<evidence type="ECO:0008006" key="4">
    <source>
        <dbReference type="Google" id="ProtNLM"/>
    </source>
</evidence>
<dbReference type="Proteomes" id="UP000642819">
    <property type="component" value="Unassembled WGS sequence"/>
</dbReference>
<evidence type="ECO:0000256" key="1">
    <source>
        <dbReference type="SAM" id="MobiDB-lite"/>
    </source>
</evidence>
<feature type="compositionally biased region" description="Basic and acidic residues" evidence="1">
    <location>
        <begin position="73"/>
        <end position="96"/>
    </location>
</feature>
<sequence length="96" mass="10776">MNTAGSTASKRVTISLTGQDLRDLAVLRGAPGYLSEQLPSHPSESSTIRALMHEGLRVVQERREAELYAEMADETRSERKAMRSRDDRRSRDTTVD</sequence>
<feature type="region of interest" description="Disordered" evidence="1">
    <location>
        <begin position="69"/>
        <end position="96"/>
    </location>
</feature>